<comment type="caution">
    <text evidence="2">The sequence shown here is derived from an EMBL/GenBank/DDBJ whole genome shotgun (WGS) entry which is preliminary data.</text>
</comment>
<dbReference type="Gene3D" id="3.90.930.1">
    <property type="match status" value="1"/>
</dbReference>
<feature type="signal peptide" evidence="1">
    <location>
        <begin position="1"/>
        <end position="22"/>
    </location>
</feature>
<dbReference type="eggNOG" id="COG2849">
    <property type="taxonomic scope" value="Bacteria"/>
</dbReference>
<organism evidence="2 3">
    <name type="scientific">Fusobacterium vincentii 4_1_13</name>
    <dbReference type="NCBI Taxonomy" id="469606"/>
    <lineage>
        <taxon>Bacteria</taxon>
        <taxon>Fusobacteriati</taxon>
        <taxon>Fusobacteriota</taxon>
        <taxon>Fusobacteriia</taxon>
        <taxon>Fusobacteriales</taxon>
        <taxon>Fusobacteriaceae</taxon>
        <taxon>Fusobacterium</taxon>
    </lineage>
</organism>
<dbReference type="EMBL" id="ACDE02000012">
    <property type="protein sequence ID" value="EEO39930.2"/>
    <property type="molecule type" value="Genomic_DNA"/>
</dbReference>
<dbReference type="Pfam" id="PF07661">
    <property type="entry name" value="MORN_2"/>
    <property type="match status" value="3"/>
</dbReference>
<reference evidence="2 3" key="1">
    <citation type="submission" date="2011-10" db="EMBL/GenBank/DDBJ databases">
        <title>The Genome Sequence of Fusobacterium sp. 4_1_13.</title>
        <authorList>
            <consortium name="The Broad Institute Genome Sequencing Platform"/>
            <person name="Earl A."/>
            <person name="Ward D."/>
            <person name="Feldgarden M."/>
            <person name="Gevers D."/>
            <person name="Strauss J."/>
            <person name="Ambrose C."/>
            <person name="Allen-Vercoe E."/>
            <person name="Young S.K."/>
            <person name="Zeng Q."/>
            <person name="Gargeya S."/>
            <person name="Fitzgerald M."/>
            <person name="Haas B."/>
            <person name="Abouelleil A."/>
            <person name="Alvarado L."/>
            <person name="Arachchi H.M."/>
            <person name="Berlin A."/>
            <person name="Brown A."/>
            <person name="Chapman S.B."/>
            <person name="Chen Z."/>
            <person name="Dunbar C."/>
            <person name="Freedman E."/>
            <person name="Gearin G."/>
            <person name="Goldberg J."/>
            <person name="Griggs A."/>
            <person name="Gujja S."/>
            <person name="Heiman D."/>
            <person name="Howarth C."/>
            <person name="Larson L."/>
            <person name="Lui A."/>
            <person name="MacDonald P.J."/>
            <person name="Montmayeur A."/>
            <person name="Murphy C."/>
            <person name="Neiman D."/>
            <person name="Pearson M."/>
            <person name="Priest M."/>
            <person name="Roberts A."/>
            <person name="Saif S."/>
            <person name="Shea T."/>
            <person name="Shenoy N."/>
            <person name="Sisk P."/>
            <person name="Stolte C."/>
            <person name="Sykes S."/>
            <person name="Wortman J."/>
            <person name="Nusbaum C."/>
            <person name="Birren B."/>
        </authorList>
    </citation>
    <scope>NUCLEOTIDE SEQUENCE [LARGE SCALE GENOMIC DNA]</scope>
    <source>
        <strain evidence="2 3">4_1_13</strain>
    </source>
</reference>
<evidence type="ECO:0008006" key="4">
    <source>
        <dbReference type="Google" id="ProtNLM"/>
    </source>
</evidence>
<dbReference type="PROSITE" id="PS51257">
    <property type="entry name" value="PROKAR_LIPOPROTEIN"/>
    <property type="match status" value="1"/>
</dbReference>
<dbReference type="InterPro" id="IPR011652">
    <property type="entry name" value="MORN_2"/>
</dbReference>
<sequence length="165" mass="19014">MRKKFKMLLLIVGALTLFSACSSTQSDIRGEGNQRALAMAASKTLKKPIIYEKKWKTTGKVAMMDTFTDGKVEGEFRRYYLNGNLIMRGYFKDGVVDGIWEDYYPNGKLIMSGYMRGHKKIGKWKYYDENGKLLGEVPYEQIPKEIIDINQTNLANFWKDIKDGK</sequence>
<evidence type="ECO:0000313" key="2">
    <source>
        <dbReference type="EMBL" id="EEO39930.2"/>
    </source>
</evidence>
<dbReference type="RefSeq" id="WP_032843636.1">
    <property type="nucleotide sequence ID" value="NZ_KQ235735.1"/>
</dbReference>
<dbReference type="Proteomes" id="UP000004925">
    <property type="component" value="Unassembled WGS sequence"/>
</dbReference>
<dbReference type="AlphaFoldDB" id="A0A0M1VU36"/>
<evidence type="ECO:0000313" key="3">
    <source>
        <dbReference type="Proteomes" id="UP000004925"/>
    </source>
</evidence>
<gene>
    <name evidence="2" type="ORF">FSCG_00643</name>
</gene>
<name>A0A0M1VU36_FUSVC</name>
<dbReference type="SUPFAM" id="SSF82185">
    <property type="entry name" value="Histone H3 K4-specific methyltransferase SET7/9 N-terminal domain"/>
    <property type="match status" value="1"/>
</dbReference>
<protein>
    <recommendedName>
        <fullName evidence="4">MORN repeat protein</fullName>
    </recommendedName>
</protein>
<evidence type="ECO:0000256" key="1">
    <source>
        <dbReference type="SAM" id="SignalP"/>
    </source>
</evidence>
<keyword evidence="1" id="KW-0732">Signal</keyword>
<accession>A0A0M1VU36</accession>
<feature type="chain" id="PRO_5005625093" description="MORN repeat protein" evidence="1">
    <location>
        <begin position="23"/>
        <end position="165"/>
    </location>
</feature>
<proteinExistence type="predicted"/>